<protein>
    <submittedName>
        <fullName evidence="1">TolB family protein</fullName>
    </submittedName>
</protein>
<gene>
    <name evidence="1" type="ORF">ACFPN1_15025</name>
</gene>
<dbReference type="EMBL" id="JBHSNM010000008">
    <property type="protein sequence ID" value="MFC5571375.1"/>
    <property type="molecule type" value="Genomic_DNA"/>
</dbReference>
<keyword evidence="2" id="KW-1185">Reference proteome</keyword>
<dbReference type="Pfam" id="PF07676">
    <property type="entry name" value="PD40"/>
    <property type="match status" value="4"/>
</dbReference>
<dbReference type="Proteomes" id="UP001596036">
    <property type="component" value="Unassembled WGS sequence"/>
</dbReference>
<dbReference type="InterPro" id="IPR011659">
    <property type="entry name" value="WD40"/>
</dbReference>
<organism evidence="1 2">
    <name type="scientific">Lysobacter yangpyeongensis</name>
    <dbReference type="NCBI Taxonomy" id="346182"/>
    <lineage>
        <taxon>Bacteria</taxon>
        <taxon>Pseudomonadati</taxon>
        <taxon>Pseudomonadota</taxon>
        <taxon>Gammaproteobacteria</taxon>
        <taxon>Lysobacterales</taxon>
        <taxon>Lysobacteraceae</taxon>
        <taxon>Lysobacter</taxon>
    </lineage>
</organism>
<dbReference type="Gene3D" id="2.120.10.30">
    <property type="entry name" value="TolB, C-terminal domain"/>
    <property type="match status" value="1"/>
</dbReference>
<name>A0ABW0SQL1_9GAMM</name>
<proteinExistence type="predicted"/>
<evidence type="ECO:0000313" key="1">
    <source>
        <dbReference type="EMBL" id="MFC5571375.1"/>
    </source>
</evidence>
<evidence type="ECO:0000313" key="2">
    <source>
        <dbReference type="Proteomes" id="UP001596036"/>
    </source>
</evidence>
<dbReference type="SUPFAM" id="SSF82171">
    <property type="entry name" value="DPP6 N-terminal domain-like"/>
    <property type="match status" value="1"/>
</dbReference>
<dbReference type="InterPro" id="IPR011042">
    <property type="entry name" value="6-blade_b-propeller_TolB-like"/>
</dbReference>
<reference evidence="2" key="1">
    <citation type="journal article" date="2019" name="Int. J. Syst. Evol. Microbiol.">
        <title>The Global Catalogue of Microorganisms (GCM) 10K type strain sequencing project: providing services to taxonomists for standard genome sequencing and annotation.</title>
        <authorList>
            <consortium name="The Broad Institute Genomics Platform"/>
            <consortium name="The Broad Institute Genome Sequencing Center for Infectious Disease"/>
            <person name="Wu L."/>
            <person name="Ma J."/>
        </authorList>
    </citation>
    <scope>NUCLEOTIDE SEQUENCE [LARGE SCALE GENOMIC DNA]</scope>
    <source>
        <strain evidence="2">KACC 11407</strain>
    </source>
</reference>
<accession>A0ABW0SQL1</accession>
<comment type="caution">
    <text evidence="1">The sequence shown here is derived from an EMBL/GenBank/DDBJ whole genome shotgun (WGS) entry which is preliminary data.</text>
</comment>
<sequence length="268" mass="29683">MQQWMPAHISSAQFESHAAFDPRTGDLYFVRSSPEFRGWHLMLSKCRPSGWSDPQPPAFAGDGQEADPWFTPDGAHLYFISSRSDDGVKRDDLDIWRLDRDAAGQWGRPQRLPAPVNSVGAEWFPRLAPDGWLYFGSNRPGGLGGNDIWRAREDAAGEWTVENLGPTLNSEGNEYEPLPSPDGTSMILMADGGLYRSDRHGNDWLPRTKLGPGINVNGTEIGATFSPSGKSLLFSRDLKGTHSGEFFVWHITGAERWPAPCDEGLPNE</sequence>